<dbReference type="WBParaSite" id="JU765_v2.g8365.t1">
    <property type="protein sequence ID" value="JU765_v2.g8365.t1"/>
    <property type="gene ID" value="JU765_v2.g8365"/>
</dbReference>
<proteinExistence type="predicted"/>
<protein>
    <submittedName>
        <fullName evidence="2">PH domain-containing protein</fullName>
    </submittedName>
</protein>
<accession>A0AC34RMC3</accession>
<name>A0AC34RMC3_9BILA</name>
<reference evidence="2" key="1">
    <citation type="submission" date="2022-11" db="UniProtKB">
        <authorList>
            <consortium name="WormBaseParasite"/>
        </authorList>
    </citation>
    <scope>IDENTIFICATION</scope>
</reference>
<evidence type="ECO:0000313" key="1">
    <source>
        <dbReference type="Proteomes" id="UP000887576"/>
    </source>
</evidence>
<organism evidence="1 2">
    <name type="scientific">Panagrolaimus sp. JU765</name>
    <dbReference type="NCBI Taxonomy" id="591449"/>
    <lineage>
        <taxon>Eukaryota</taxon>
        <taxon>Metazoa</taxon>
        <taxon>Ecdysozoa</taxon>
        <taxon>Nematoda</taxon>
        <taxon>Chromadorea</taxon>
        <taxon>Rhabditida</taxon>
        <taxon>Tylenchina</taxon>
        <taxon>Panagrolaimomorpha</taxon>
        <taxon>Panagrolaimoidea</taxon>
        <taxon>Panagrolaimidae</taxon>
        <taxon>Panagrolaimus</taxon>
    </lineage>
</organism>
<dbReference type="Proteomes" id="UP000887576">
    <property type="component" value="Unplaced"/>
</dbReference>
<sequence>MSKINPKLKITVPKIPKSVADVLTDQKTCQGILKSKTRKRKITFESIKSKALKLMKVDRPKPNTFLVRGLQWTTVIERMFNAENAKLRDEWIDAIKKVSDDLKKQDH</sequence>
<evidence type="ECO:0000313" key="2">
    <source>
        <dbReference type="WBParaSite" id="JU765_v2.g8365.t1"/>
    </source>
</evidence>